<sequence>MVSMKDKLVAYKKRKYKIGTVKNRIEKISELLLENCDLDMTKLVKKAKDEGRLLSLSVEKFIPDLNQPRKNFDQESLDRLRISIETNGQLQPILVGNQLPNGQYPIIAGERRWRAICESNLIPEVIAIIRSGNLDKLHFLLIQIDENNQREQIPAIENAMAIKRVVDICRSQGKDQAYSAKLLNISPAKVSKHIALLDAPNAVIGLSIDGESQDVEVLYNLAKAFESKPKEVLKMIDQWRSGKLKTNFRKASKELANKTRRLKKSKREQDKSKSENVALKARKASDVYLSINEDEFTLTLEVGNKKLSFIVEANTVASLKNDINKLGGNNVRGKSTFS</sequence>
<name>A0A084CND8_9GAMM</name>
<dbReference type="InterPro" id="IPR013741">
    <property type="entry name" value="KorB_domain"/>
</dbReference>
<dbReference type="STRING" id="1179155.CF67_23004"/>
<dbReference type="GO" id="GO:0007059">
    <property type="term" value="P:chromosome segregation"/>
    <property type="evidence" value="ECO:0007669"/>
    <property type="project" value="TreeGrafter"/>
</dbReference>
<evidence type="ECO:0000313" key="4">
    <source>
        <dbReference type="EMBL" id="KEY91317.1"/>
    </source>
</evidence>
<dbReference type="Proteomes" id="UP000053784">
    <property type="component" value="Unassembled WGS sequence"/>
</dbReference>
<comment type="similarity">
    <text evidence="1">Belongs to the ParB family.</text>
</comment>
<evidence type="ECO:0000313" key="5">
    <source>
        <dbReference type="Proteomes" id="UP000053784"/>
    </source>
</evidence>
<dbReference type="eggNOG" id="COG1475">
    <property type="taxonomic scope" value="Bacteria"/>
</dbReference>
<dbReference type="GO" id="GO:0003677">
    <property type="term" value="F:DNA binding"/>
    <property type="evidence" value="ECO:0007669"/>
    <property type="project" value="InterPro"/>
</dbReference>
<comment type="caution">
    <text evidence="4">The sequence shown here is derived from an EMBL/GenBank/DDBJ whole genome shotgun (WGS) entry which is preliminary data.</text>
</comment>
<evidence type="ECO:0000259" key="3">
    <source>
        <dbReference type="SMART" id="SM00470"/>
    </source>
</evidence>
<dbReference type="PANTHER" id="PTHR33375:SF1">
    <property type="entry name" value="CHROMOSOME-PARTITIONING PROTEIN PARB-RELATED"/>
    <property type="match status" value="1"/>
</dbReference>
<dbReference type="InterPro" id="IPR003115">
    <property type="entry name" value="ParB_N"/>
</dbReference>
<dbReference type="SUPFAM" id="SSF109709">
    <property type="entry name" value="KorB DNA-binding domain-like"/>
    <property type="match status" value="1"/>
</dbReference>
<evidence type="ECO:0000256" key="2">
    <source>
        <dbReference type="SAM" id="Coils"/>
    </source>
</evidence>
<keyword evidence="5" id="KW-1185">Reference proteome</keyword>
<dbReference type="NCBIfam" id="TIGR00180">
    <property type="entry name" value="parB_part"/>
    <property type="match status" value="1"/>
</dbReference>
<gene>
    <name evidence="4" type="primary">noc</name>
    <name evidence="4" type="ORF">CF67_23004</name>
</gene>
<organism evidence="4 5">
    <name type="scientific">Candidatus Photodesmus blepharonis</name>
    <dbReference type="NCBI Taxonomy" id="1179155"/>
    <lineage>
        <taxon>Bacteria</taxon>
        <taxon>Pseudomonadati</taxon>
        <taxon>Pseudomonadota</taxon>
        <taxon>Gammaproteobacteria</taxon>
        <taxon>Vibrionales</taxon>
        <taxon>Vibrionaceae</taxon>
        <taxon>Candidatus Photodesmus</taxon>
    </lineage>
</organism>
<dbReference type="AlphaFoldDB" id="A0A084CND8"/>
<dbReference type="SMART" id="SM00470">
    <property type="entry name" value="ParB"/>
    <property type="match status" value="1"/>
</dbReference>
<dbReference type="Pfam" id="PF02195">
    <property type="entry name" value="ParB_N"/>
    <property type="match status" value="1"/>
</dbReference>
<dbReference type="SUPFAM" id="SSF110849">
    <property type="entry name" value="ParB/Sulfiredoxin"/>
    <property type="match status" value="1"/>
</dbReference>
<dbReference type="InterPro" id="IPR036086">
    <property type="entry name" value="ParB/Sulfiredoxin_sf"/>
</dbReference>
<dbReference type="InterPro" id="IPR050336">
    <property type="entry name" value="Chromosome_partition/occlusion"/>
</dbReference>
<dbReference type="Gene3D" id="1.10.10.2830">
    <property type="match status" value="1"/>
</dbReference>
<dbReference type="Gene3D" id="3.90.1530.30">
    <property type="match status" value="1"/>
</dbReference>
<dbReference type="Pfam" id="PF08535">
    <property type="entry name" value="KorB"/>
    <property type="match status" value="1"/>
</dbReference>
<protein>
    <submittedName>
        <fullName evidence="4">Nucleoid occlusion protein</fullName>
    </submittedName>
</protein>
<reference evidence="4 5" key="1">
    <citation type="submission" date="2014-03" db="EMBL/GenBank/DDBJ databases">
        <title>Selection and divergence in the genomes of co-occurring obligate luminous symbionts with specific hosts.</title>
        <authorList>
            <person name="Hendry T.A."/>
            <person name="de Wet J.R."/>
            <person name="Dunlap P.V."/>
        </authorList>
    </citation>
    <scope>NUCLEOTIDE SEQUENCE [LARGE SCALE GENOMIC DNA]</scope>
    <source>
        <strain evidence="4 5">Ppalp.1</strain>
    </source>
</reference>
<feature type="domain" description="ParB-like N-terminal" evidence="3">
    <location>
        <begin position="54"/>
        <end position="148"/>
    </location>
</feature>
<keyword evidence="2" id="KW-0175">Coiled coil</keyword>
<evidence type="ECO:0000256" key="1">
    <source>
        <dbReference type="ARBA" id="ARBA00006295"/>
    </source>
</evidence>
<dbReference type="GO" id="GO:0005694">
    <property type="term" value="C:chromosome"/>
    <property type="evidence" value="ECO:0007669"/>
    <property type="project" value="TreeGrafter"/>
</dbReference>
<accession>A0A084CND8</accession>
<feature type="coiled-coil region" evidence="2">
    <location>
        <begin position="248"/>
        <end position="282"/>
    </location>
</feature>
<dbReference type="InterPro" id="IPR004437">
    <property type="entry name" value="ParB/RepB/Spo0J"/>
</dbReference>
<proteinExistence type="inferred from homology"/>
<dbReference type="PANTHER" id="PTHR33375">
    <property type="entry name" value="CHROMOSOME-PARTITIONING PROTEIN PARB-RELATED"/>
    <property type="match status" value="1"/>
</dbReference>
<dbReference type="OrthoDB" id="9802051at2"/>
<dbReference type="EMBL" id="JGVK01000016">
    <property type="protein sequence ID" value="KEY91317.1"/>
    <property type="molecule type" value="Genomic_DNA"/>
</dbReference>
<dbReference type="RefSeq" id="WP_052538066.1">
    <property type="nucleotide sequence ID" value="NZ_JGVK01000016.1"/>
</dbReference>